<keyword evidence="3" id="KW-0560">Oxidoreductase</keyword>
<dbReference type="Pfam" id="PF00107">
    <property type="entry name" value="ADH_zinc_N"/>
    <property type="match status" value="1"/>
</dbReference>
<dbReference type="AlphaFoldDB" id="A0A4Q9B4X8"/>
<dbReference type="InterPro" id="IPR002328">
    <property type="entry name" value="ADH_Zn_CS"/>
</dbReference>
<dbReference type="PANTHER" id="PTHR43401">
    <property type="entry name" value="L-THREONINE 3-DEHYDROGENASE"/>
    <property type="match status" value="1"/>
</dbReference>
<evidence type="ECO:0000313" key="7">
    <source>
        <dbReference type="Proteomes" id="UP000292858"/>
    </source>
</evidence>
<evidence type="ECO:0000256" key="3">
    <source>
        <dbReference type="ARBA" id="ARBA00023002"/>
    </source>
</evidence>
<accession>A0A4Q9B4X8</accession>
<dbReference type="InterPro" id="IPR050129">
    <property type="entry name" value="Zn_alcohol_dh"/>
</dbReference>
<evidence type="ECO:0000256" key="4">
    <source>
        <dbReference type="RuleBase" id="RU361277"/>
    </source>
</evidence>
<reference evidence="6 7" key="1">
    <citation type="submission" date="2019-02" db="EMBL/GenBank/DDBJ databases">
        <title>Thermus sp. a novel from hot spring.</title>
        <authorList>
            <person name="Zhao Z."/>
        </authorList>
    </citation>
    <scope>NUCLEOTIDE SEQUENCE [LARGE SCALE GENOMIC DNA]</scope>
    <source>
        <strain evidence="6 7">CFH 72773T</strain>
    </source>
</reference>
<dbReference type="Gene3D" id="3.90.180.10">
    <property type="entry name" value="Medium-chain alcohol dehydrogenases, catalytic domain"/>
    <property type="match status" value="1"/>
</dbReference>
<dbReference type="InterPro" id="IPR013149">
    <property type="entry name" value="ADH-like_C"/>
</dbReference>
<dbReference type="OrthoDB" id="9792162at2"/>
<evidence type="ECO:0000313" key="6">
    <source>
        <dbReference type="EMBL" id="TBH20183.1"/>
    </source>
</evidence>
<comment type="caution">
    <text evidence="6">The sequence shown here is derived from an EMBL/GenBank/DDBJ whole genome shotgun (WGS) entry which is preliminary data.</text>
</comment>
<dbReference type="Gene3D" id="3.40.50.720">
    <property type="entry name" value="NAD(P)-binding Rossmann-like Domain"/>
    <property type="match status" value="1"/>
</dbReference>
<sequence length="362" mass="39199">MTEAFPKTMRAWVLGGPWELVPTEKPVPMPGSAEVLIKIQAVAICGTDLEILEKGLPAQVDNELPFHKGLVIGHEYVGTVVSLGPDVDEFQVGDRVAVEVHAGCGRCERCRQGMYTSCLNYSRREKGHRANGLTTDGGFAEYVVNHVNTVHKIPEHIPWDEATLIVTAGTAMYAIDVLGGLVAGDTLVVVGPGPIGLMAVACAKALGARVILTGTRDNRLELGRSLGADYVINVKRQPDVVEEVRRLTNGFGADLVIECSGAPNAVNEGLWMLKRGGRICLAAFSHEPPVVDTAYMVRNNIYMYGIRGEGQMAVRRAIGLVEQGRLNLKPLVTHRFRLDDLPQAIRTARERAGDAIKVVVLP</sequence>
<dbReference type="Proteomes" id="UP000292858">
    <property type="component" value="Unassembled WGS sequence"/>
</dbReference>
<comment type="similarity">
    <text evidence="4">Belongs to the zinc-containing alcohol dehydrogenase family.</text>
</comment>
<evidence type="ECO:0000259" key="5">
    <source>
        <dbReference type="SMART" id="SM00829"/>
    </source>
</evidence>
<keyword evidence="7" id="KW-1185">Reference proteome</keyword>
<dbReference type="InterPro" id="IPR013154">
    <property type="entry name" value="ADH-like_N"/>
</dbReference>
<keyword evidence="1 4" id="KW-0479">Metal-binding</keyword>
<dbReference type="InterPro" id="IPR036291">
    <property type="entry name" value="NAD(P)-bd_dom_sf"/>
</dbReference>
<dbReference type="GO" id="GO:0016491">
    <property type="term" value="F:oxidoreductase activity"/>
    <property type="evidence" value="ECO:0007669"/>
    <property type="project" value="UniProtKB-KW"/>
</dbReference>
<organism evidence="6 7">
    <name type="scientific">Thermus thermamylovorans</name>
    <dbReference type="NCBI Taxonomy" id="2509362"/>
    <lineage>
        <taxon>Bacteria</taxon>
        <taxon>Thermotogati</taxon>
        <taxon>Deinococcota</taxon>
        <taxon>Deinococci</taxon>
        <taxon>Thermales</taxon>
        <taxon>Thermaceae</taxon>
        <taxon>Thermus</taxon>
    </lineage>
</organism>
<comment type="cofactor">
    <cofactor evidence="4">
        <name>Zn(2+)</name>
        <dbReference type="ChEBI" id="CHEBI:29105"/>
    </cofactor>
</comment>
<dbReference type="PANTHER" id="PTHR43401:SF2">
    <property type="entry name" value="L-THREONINE 3-DEHYDROGENASE"/>
    <property type="match status" value="1"/>
</dbReference>
<dbReference type="PROSITE" id="PS00059">
    <property type="entry name" value="ADH_ZINC"/>
    <property type="match status" value="1"/>
</dbReference>
<dbReference type="SUPFAM" id="SSF51735">
    <property type="entry name" value="NAD(P)-binding Rossmann-fold domains"/>
    <property type="match status" value="1"/>
</dbReference>
<dbReference type="InterPro" id="IPR011032">
    <property type="entry name" value="GroES-like_sf"/>
</dbReference>
<dbReference type="GO" id="GO:0008270">
    <property type="term" value="F:zinc ion binding"/>
    <property type="evidence" value="ECO:0007669"/>
    <property type="project" value="InterPro"/>
</dbReference>
<gene>
    <name evidence="6" type="ORF">ETP66_07430</name>
</gene>
<dbReference type="EMBL" id="SIJL01000008">
    <property type="protein sequence ID" value="TBH20183.1"/>
    <property type="molecule type" value="Genomic_DNA"/>
</dbReference>
<feature type="domain" description="Enoyl reductase (ER)" evidence="5">
    <location>
        <begin position="15"/>
        <end position="360"/>
    </location>
</feature>
<name>A0A4Q9B4X8_9DEIN</name>
<evidence type="ECO:0000256" key="1">
    <source>
        <dbReference type="ARBA" id="ARBA00022723"/>
    </source>
</evidence>
<keyword evidence="2 4" id="KW-0862">Zinc</keyword>
<dbReference type="Pfam" id="PF08240">
    <property type="entry name" value="ADH_N"/>
    <property type="match status" value="1"/>
</dbReference>
<dbReference type="SMART" id="SM00829">
    <property type="entry name" value="PKS_ER"/>
    <property type="match status" value="1"/>
</dbReference>
<protein>
    <submittedName>
        <fullName evidence="6">Alcohol dehydrogenase</fullName>
    </submittedName>
</protein>
<proteinExistence type="inferred from homology"/>
<dbReference type="SUPFAM" id="SSF50129">
    <property type="entry name" value="GroES-like"/>
    <property type="match status" value="1"/>
</dbReference>
<evidence type="ECO:0000256" key="2">
    <source>
        <dbReference type="ARBA" id="ARBA00022833"/>
    </source>
</evidence>
<dbReference type="InterPro" id="IPR020843">
    <property type="entry name" value="ER"/>
</dbReference>